<accession>A0A1M6KG17</accession>
<dbReference type="InterPro" id="IPR025497">
    <property type="entry name" value="PatA-like_N"/>
</dbReference>
<dbReference type="InterPro" id="IPR037257">
    <property type="entry name" value="T2SS_E_N_sf"/>
</dbReference>
<dbReference type="Pfam" id="PF14332">
    <property type="entry name" value="DUF4388"/>
    <property type="match status" value="1"/>
</dbReference>
<feature type="domain" description="PatA-like N-terminal" evidence="1">
    <location>
        <begin position="4"/>
        <end position="169"/>
    </location>
</feature>
<dbReference type="EMBL" id="FQZT01000010">
    <property type="protein sequence ID" value="SHJ57837.1"/>
    <property type="molecule type" value="Genomic_DNA"/>
</dbReference>
<dbReference type="PANTHER" id="PTHR36304:SF4">
    <property type="entry name" value="DUF4388 DOMAIN-CONTAINING PROTEIN"/>
    <property type="match status" value="1"/>
</dbReference>
<organism evidence="2 3">
    <name type="scientific">Malonomonas rubra DSM 5091</name>
    <dbReference type="NCBI Taxonomy" id="1122189"/>
    <lineage>
        <taxon>Bacteria</taxon>
        <taxon>Pseudomonadati</taxon>
        <taxon>Thermodesulfobacteriota</taxon>
        <taxon>Desulfuromonadia</taxon>
        <taxon>Desulfuromonadales</taxon>
        <taxon>Geopsychrobacteraceae</taxon>
        <taxon>Malonomonas</taxon>
    </lineage>
</organism>
<gene>
    <name evidence="2" type="ORF">SAMN02745165_02703</name>
</gene>
<dbReference type="Proteomes" id="UP000184171">
    <property type="component" value="Unassembled WGS sequence"/>
</dbReference>
<dbReference type="STRING" id="1122189.SAMN02745165_02703"/>
<reference evidence="2 3" key="1">
    <citation type="submission" date="2016-11" db="EMBL/GenBank/DDBJ databases">
        <authorList>
            <person name="Jaros S."/>
            <person name="Januszkiewicz K."/>
            <person name="Wedrychowicz H."/>
        </authorList>
    </citation>
    <scope>NUCLEOTIDE SEQUENCE [LARGE SCALE GENOMIC DNA]</scope>
    <source>
        <strain evidence="2 3">DSM 5091</strain>
    </source>
</reference>
<sequence>MPLTGELEHLPIVDVIQLIYTSRKSGTLNVYSRKGEGQLLFNQGYIVGATHSNEELRIGQILSEAGIVTTDDLDKALEMQREAGDSKKPLIATLIEYCGMSKETAFKALETLIEMTIVEMIGWTKGIFSLEMEKIHIFDEYRYLPDHLQDLNLDTQMVLMDALRIFDEKVHAGEINLAEEEEACEEPTEDIEISEDILGLADLDKVERKKPHVFKSLPAFDYSELHRQIVETELSHLSDPDKFKIIELLSELSKSSAETESTGSRSQAIVMFGDDSFAQHVVMTVCQKHGVLFFSASDNDMFLPLVDRAWEKDIEPLLLFDSNEIPEDLKSSVQQKYGEILQMMTLSAESQGADIQGEIDFNSTHLHTIYKPQANSESASYINELTEFINTAQNHLQQFCNAPRRQQFINLQNSLYQLKNCSKAQDISLQALQFVGDFFERSQTLIISKGELISERSIGITRDKADGVCAAQKIKVPLVENSILQKVRTSGKIFFDSCRDSTIEEHLFHEIGAPLDSKLFLAPLIVNNRTVTLTYADFGNETACPVPIDLVEFFFNQAGPFMQKALAAKTTKA</sequence>
<evidence type="ECO:0000313" key="2">
    <source>
        <dbReference type="EMBL" id="SHJ57837.1"/>
    </source>
</evidence>
<evidence type="ECO:0000259" key="1">
    <source>
        <dbReference type="Pfam" id="PF14332"/>
    </source>
</evidence>
<dbReference type="RefSeq" id="WP_072909265.1">
    <property type="nucleotide sequence ID" value="NZ_FQZT01000010.1"/>
</dbReference>
<keyword evidence="3" id="KW-1185">Reference proteome</keyword>
<dbReference type="SUPFAM" id="SSF160246">
    <property type="entry name" value="EspE N-terminal domain-like"/>
    <property type="match status" value="1"/>
</dbReference>
<dbReference type="PANTHER" id="PTHR36304">
    <property type="entry name" value="DOMAIN GTPASE-ACTIVATING PROTEIN, PUTATIVE-RELATED-RELATED"/>
    <property type="match status" value="1"/>
</dbReference>
<evidence type="ECO:0000313" key="3">
    <source>
        <dbReference type="Proteomes" id="UP000184171"/>
    </source>
</evidence>
<proteinExistence type="predicted"/>
<dbReference type="OrthoDB" id="5392507at2"/>
<dbReference type="AlphaFoldDB" id="A0A1M6KG17"/>
<name>A0A1M6KG17_MALRU</name>
<protein>
    <recommendedName>
        <fullName evidence="1">PatA-like N-terminal domain-containing protein</fullName>
    </recommendedName>
</protein>